<dbReference type="SMART" id="SM00382">
    <property type="entry name" value="AAA"/>
    <property type="match status" value="1"/>
</dbReference>
<dbReference type="InterPro" id="IPR021886">
    <property type="entry name" value="MgsA_C"/>
</dbReference>
<dbReference type="GO" id="GO:0016887">
    <property type="term" value="F:ATP hydrolysis activity"/>
    <property type="evidence" value="ECO:0007669"/>
    <property type="project" value="InterPro"/>
</dbReference>
<evidence type="ECO:0000256" key="2">
    <source>
        <dbReference type="ARBA" id="ARBA00008959"/>
    </source>
</evidence>
<keyword evidence="10" id="KW-1185">Reference proteome</keyword>
<dbReference type="InterPro" id="IPR008921">
    <property type="entry name" value="DNA_pol3_clamp-load_cplx_C"/>
</dbReference>
<reference evidence="9" key="1">
    <citation type="submission" date="2020-08" db="EMBL/GenBank/DDBJ databases">
        <authorList>
            <person name="Liu C."/>
            <person name="Sun Q."/>
        </authorList>
    </citation>
    <scope>NUCLEOTIDE SEQUENCE</scope>
    <source>
        <strain evidence="9">NSJ-65</strain>
    </source>
</reference>
<dbReference type="Gene3D" id="1.20.272.10">
    <property type="match status" value="1"/>
</dbReference>
<dbReference type="GO" id="GO:0008047">
    <property type="term" value="F:enzyme activator activity"/>
    <property type="evidence" value="ECO:0007669"/>
    <property type="project" value="TreeGrafter"/>
</dbReference>
<dbReference type="Pfam" id="PF12002">
    <property type="entry name" value="MgsA_C"/>
    <property type="match status" value="1"/>
</dbReference>
<comment type="similarity">
    <text evidence="2">Belongs to the AAA ATPase family. RarA/MGS1/WRNIP1 subfamily.</text>
</comment>
<dbReference type="RefSeq" id="WP_186487949.1">
    <property type="nucleotide sequence ID" value="NZ_JACOGI010000001.1"/>
</dbReference>
<dbReference type="Gene3D" id="3.40.50.300">
    <property type="entry name" value="P-loop containing nucleotide triphosphate hydrolases"/>
    <property type="match status" value="1"/>
</dbReference>
<feature type="region of interest" description="Disordered" evidence="7">
    <location>
        <begin position="438"/>
        <end position="463"/>
    </location>
</feature>
<keyword evidence="5" id="KW-0547">Nucleotide-binding</keyword>
<dbReference type="InterPro" id="IPR027417">
    <property type="entry name" value="P-loop_NTPase"/>
</dbReference>
<dbReference type="GO" id="GO:0017116">
    <property type="term" value="F:single-stranded DNA helicase activity"/>
    <property type="evidence" value="ECO:0007669"/>
    <property type="project" value="TreeGrafter"/>
</dbReference>
<dbReference type="Gene3D" id="1.10.8.60">
    <property type="match status" value="1"/>
</dbReference>
<dbReference type="Gene3D" id="1.10.3710.10">
    <property type="entry name" value="DNA polymerase III clamp loader subunits, C-terminal domain"/>
    <property type="match status" value="1"/>
</dbReference>
<dbReference type="Proteomes" id="UP000597668">
    <property type="component" value="Unassembled WGS sequence"/>
</dbReference>
<dbReference type="GO" id="GO:0005524">
    <property type="term" value="F:ATP binding"/>
    <property type="evidence" value="ECO:0007669"/>
    <property type="project" value="UniProtKB-KW"/>
</dbReference>
<accession>A0A8J6M1E1</accession>
<dbReference type="CDD" id="cd18139">
    <property type="entry name" value="HLD_clamp_RarA"/>
    <property type="match status" value="1"/>
</dbReference>
<dbReference type="Pfam" id="PF16193">
    <property type="entry name" value="AAA_assoc_2"/>
    <property type="match status" value="1"/>
</dbReference>
<sequence>MSQQSLFDDRQLHDPLASKLRPRDLDEYLGQRQLLGPGKVLRQLIERDQVCSMIFWGPPGVGKTTLARIIAARTQAEFVDFSAVTSGIKEIRTVMQSAEQSRRMGEKTILFVDEIHRFNKAQQDAFLPFVEKGSIILIGATTENPSFEINAALLSRCKVFVLEPLTAEDLSGLLRRALADERGFGRQNIEISDDCISAIAQFANGDARVALNTLEMAVLNGQRTQDKTVVTPQSLGQCIGKKSLLYDKNGEEHYNLISALHKSMRNSDVQAAVYWLARMLEAGEDPLYVARRLVRFASEDVGMADSRALEVTVAAYQACHFIGMPECSVHLTHAVTYLSLAPKSNALYTAYESAKKDALQRLAQPVPLQIRNAPTGLMKDLGYGAGYQYAHDSAAKLTDMQCLPDDLQGRQYYRPTDQGSEKKVAQRMEQIAQWHSAHLPAATRAEHGAASAPGSTPESPPEQ</sequence>
<organism evidence="9 10">
    <name type="scientific">Neobittarella massiliensis</name>
    <name type="common">ex Bilen et al. 2018</name>
    <dbReference type="NCBI Taxonomy" id="2041842"/>
    <lineage>
        <taxon>Bacteria</taxon>
        <taxon>Bacillati</taxon>
        <taxon>Bacillota</taxon>
        <taxon>Clostridia</taxon>
        <taxon>Eubacteriales</taxon>
        <taxon>Oscillospiraceae</taxon>
        <taxon>Neobittarella (ex Bilen et al. 2018)</taxon>
    </lineage>
</organism>
<dbReference type="InterPro" id="IPR003959">
    <property type="entry name" value="ATPase_AAA_core"/>
</dbReference>
<dbReference type="EMBL" id="JACOGI010000001">
    <property type="protein sequence ID" value="MBC3516211.1"/>
    <property type="molecule type" value="Genomic_DNA"/>
</dbReference>
<dbReference type="PANTHER" id="PTHR13779:SF7">
    <property type="entry name" value="ATPASE WRNIP1"/>
    <property type="match status" value="1"/>
</dbReference>
<comment type="function">
    <text evidence="1">DNA-dependent ATPase that plays important roles in cellular responses to stalled DNA replication processes.</text>
</comment>
<dbReference type="PANTHER" id="PTHR13779">
    <property type="entry name" value="WERNER HELICASE-INTERACTING PROTEIN 1 FAMILY MEMBER"/>
    <property type="match status" value="1"/>
</dbReference>
<dbReference type="Pfam" id="PF00004">
    <property type="entry name" value="AAA"/>
    <property type="match status" value="1"/>
</dbReference>
<dbReference type="GO" id="GO:0000731">
    <property type="term" value="P:DNA synthesis involved in DNA repair"/>
    <property type="evidence" value="ECO:0007669"/>
    <property type="project" value="TreeGrafter"/>
</dbReference>
<evidence type="ECO:0000256" key="4">
    <source>
        <dbReference type="ARBA" id="ARBA00022705"/>
    </source>
</evidence>
<evidence type="ECO:0000256" key="1">
    <source>
        <dbReference type="ARBA" id="ARBA00002393"/>
    </source>
</evidence>
<dbReference type="CDD" id="cd00009">
    <property type="entry name" value="AAA"/>
    <property type="match status" value="1"/>
</dbReference>
<name>A0A8J6M1E1_9FIRM</name>
<evidence type="ECO:0000259" key="8">
    <source>
        <dbReference type="SMART" id="SM00382"/>
    </source>
</evidence>
<evidence type="ECO:0000256" key="5">
    <source>
        <dbReference type="ARBA" id="ARBA00022741"/>
    </source>
</evidence>
<keyword evidence="6" id="KW-0067">ATP-binding</keyword>
<dbReference type="GO" id="GO:0003677">
    <property type="term" value="F:DNA binding"/>
    <property type="evidence" value="ECO:0007669"/>
    <property type="project" value="InterPro"/>
</dbReference>
<dbReference type="InterPro" id="IPR032423">
    <property type="entry name" value="AAA_assoc_2"/>
</dbReference>
<proteinExistence type="inferred from homology"/>
<dbReference type="AlphaFoldDB" id="A0A8J6M1E1"/>
<keyword evidence="4" id="KW-0235">DNA replication</keyword>
<dbReference type="FunFam" id="1.20.272.10:FF:000001">
    <property type="entry name" value="Putative AAA family ATPase"/>
    <property type="match status" value="1"/>
</dbReference>
<dbReference type="SUPFAM" id="SSF48019">
    <property type="entry name" value="post-AAA+ oligomerization domain-like"/>
    <property type="match status" value="1"/>
</dbReference>
<gene>
    <name evidence="9" type="ORF">H8K20_07360</name>
</gene>
<evidence type="ECO:0000256" key="3">
    <source>
        <dbReference type="ARBA" id="ARBA00020776"/>
    </source>
</evidence>
<dbReference type="InterPro" id="IPR003593">
    <property type="entry name" value="AAA+_ATPase"/>
</dbReference>
<evidence type="ECO:0000313" key="9">
    <source>
        <dbReference type="EMBL" id="MBC3516211.1"/>
    </source>
</evidence>
<evidence type="ECO:0000313" key="10">
    <source>
        <dbReference type="Proteomes" id="UP000597668"/>
    </source>
</evidence>
<feature type="domain" description="AAA+ ATPase" evidence="8">
    <location>
        <begin position="49"/>
        <end position="165"/>
    </location>
</feature>
<protein>
    <recommendedName>
        <fullName evidence="3">Replication-associated recombination protein A</fullName>
    </recommendedName>
</protein>
<dbReference type="FunFam" id="3.40.50.300:FF:000137">
    <property type="entry name" value="Replication-associated recombination protein A"/>
    <property type="match status" value="1"/>
</dbReference>
<evidence type="ECO:0000256" key="7">
    <source>
        <dbReference type="SAM" id="MobiDB-lite"/>
    </source>
</evidence>
<comment type="caution">
    <text evidence="9">The sequence shown here is derived from an EMBL/GenBank/DDBJ whole genome shotgun (WGS) entry which is preliminary data.</text>
</comment>
<dbReference type="SUPFAM" id="SSF52540">
    <property type="entry name" value="P-loop containing nucleoside triphosphate hydrolases"/>
    <property type="match status" value="1"/>
</dbReference>
<evidence type="ECO:0000256" key="6">
    <source>
        <dbReference type="ARBA" id="ARBA00022840"/>
    </source>
</evidence>
<dbReference type="InterPro" id="IPR051314">
    <property type="entry name" value="AAA_ATPase_RarA/MGS1/WRNIP1"/>
</dbReference>
<dbReference type="FunFam" id="1.10.8.60:FF:000029">
    <property type="entry name" value="Replication-associated recombination protein A"/>
    <property type="match status" value="1"/>
</dbReference>
<dbReference type="GO" id="GO:0006261">
    <property type="term" value="P:DNA-templated DNA replication"/>
    <property type="evidence" value="ECO:0007669"/>
    <property type="project" value="TreeGrafter"/>
</dbReference>